<reference evidence="2 3" key="1">
    <citation type="submission" date="2016-09" db="EMBL/GenBank/DDBJ databases">
        <title>Complete genome of Desulfosporosinus sp. OL.</title>
        <authorList>
            <person name="Mardanov A."/>
            <person name="Beletsky A."/>
            <person name="Panova A."/>
            <person name="Karnachuk O."/>
            <person name="Ravin N."/>
        </authorList>
    </citation>
    <scope>NUCLEOTIDE SEQUENCE [LARGE SCALE GENOMIC DNA]</scope>
    <source>
        <strain evidence="2 3">OL</strain>
    </source>
</reference>
<sequence length="48" mass="5003">MPKFSHAQLGAANVQRGDNGGFKTVLDGLVTDGTLTQAQEDAIQSSLD</sequence>
<comment type="caution">
    <text evidence="2">The sequence shown here is derived from an EMBL/GenBank/DDBJ whole genome shotgun (WGS) entry which is preliminary data.</text>
</comment>
<evidence type="ECO:0000256" key="1">
    <source>
        <dbReference type="SAM" id="MobiDB-lite"/>
    </source>
</evidence>
<name>A0A1Q8QXJ6_9FIRM</name>
<dbReference type="EMBL" id="MLBF01000011">
    <property type="protein sequence ID" value="OLN32082.1"/>
    <property type="molecule type" value="Genomic_DNA"/>
</dbReference>
<dbReference type="AlphaFoldDB" id="A0A1Q8QXJ6"/>
<proteinExistence type="predicted"/>
<dbReference type="Proteomes" id="UP000186102">
    <property type="component" value="Unassembled WGS sequence"/>
</dbReference>
<accession>A0A1Q8QXJ6</accession>
<organism evidence="2 3">
    <name type="scientific">Desulfosporosinus metallidurans</name>
    <dbReference type="NCBI Taxonomy" id="1888891"/>
    <lineage>
        <taxon>Bacteria</taxon>
        <taxon>Bacillati</taxon>
        <taxon>Bacillota</taxon>
        <taxon>Clostridia</taxon>
        <taxon>Eubacteriales</taxon>
        <taxon>Desulfitobacteriaceae</taxon>
        <taxon>Desulfosporosinus</taxon>
    </lineage>
</organism>
<protein>
    <submittedName>
        <fullName evidence="2">Uncharacterized protein</fullName>
    </submittedName>
</protein>
<keyword evidence="3" id="KW-1185">Reference proteome</keyword>
<evidence type="ECO:0000313" key="3">
    <source>
        <dbReference type="Proteomes" id="UP000186102"/>
    </source>
</evidence>
<feature type="region of interest" description="Disordered" evidence="1">
    <location>
        <begin position="1"/>
        <end position="21"/>
    </location>
</feature>
<evidence type="ECO:0000313" key="2">
    <source>
        <dbReference type="EMBL" id="OLN32082.1"/>
    </source>
</evidence>
<gene>
    <name evidence="2" type="ORF">DSOL_1955</name>
</gene>